<keyword evidence="2 4" id="KW-0547">Nucleotide-binding</keyword>
<dbReference type="PANTHER" id="PTHR23407">
    <property type="entry name" value="ATPASE INHIBITOR/5-FORMYLTETRAHYDROFOLATE CYCLO-LIGASE"/>
    <property type="match status" value="1"/>
</dbReference>
<dbReference type="NCBIfam" id="TIGR02727">
    <property type="entry name" value="MTHFS_bact"/>
    <property type="match status" value="1"/>
</dbReference>
<evidence type="ECO:0000313" key="6">
    <source>
        <dbReference type="Proteomes" id="UP001407405"/>
    </source>
</evidence>
<dbReference type="InterPro" id="IPR024185">
    <property type="entry name" value="FTHF_cligase-like_sf"/>
</dbReference>
<dbReference type="EMBL" id="JBCITM010000001">
    <property type="protein sequence ID" value="MEN1759140.1"/>
    <property type="molecule type" value="Genomic_DNA"/>
</dbReference>
<dbReference type="Gene3D" id="3.40.50.10420">
    <property type="entry name" value="NagB/RpiA/CoA transferase-like"/>
    <property type="match status" value="1"/>
</dbReference>
<keyword evidence="4" id="KW-0460">Magnesium</keyword>
<keyword evidence="4" id="KW-0479">Metal-binding</keyword>
<evidence type="ECO:0000256" key="2">
    <source>
        <dbReference type="ARBA" id="ARBA00022741"/>
    </source>
</evidence>
<dbReference type="PANTHER" id="PTHR23407:SF1">
    <property type="entry name" value="5-FORMYLTETRAHYDROFOLATE CYCLO-LIGASE"/>
    <property type="match status" value="1"/>
</dbReference>
<protein>
    <recommendedName>
        <fullName evidence="4">5-formyltetrahydrofolate cyclo-ligase</fullName>
        <ecNumber evidence="4">6.3.3.2</ecNumber>
    </recommendedName>
</protein>
<dbReference type="InterPro" id="IPR002698">
    <property type="entry name" value="FTHF_cligase"/>
</dbReference>
<gene>
    <name evidence="5" type="ORF">AAIG11_01520</name>
</gene>
<accession>A0ABU9VPP7</accession>
<comment type="caution">
    <text evidence="5">The sequence shown here is derived from an EMBL/GenBank/DDBJ whole genome shotgun (WGS) entry which is preliminary data.</text>
</comment>
<keyword evidence="6" id="KW-1185">Reference proteome</keyword>
<evidence type="ECO:0000313" key="5">
    <source>
        <dbReference type="EMBL" id="MEN1759140.1"/>
    </source>
</evidence>
<dbReference type="InterPro" id="IPR037171">
    <property type="entry name" value="NagB/RpiA_transferase-like"/>
</dbReference>
<dbReference type="EC" id="6.3.3.2" evidence="4"/>
<dbReference type="RefSeq" id="WP_343184519.1">
    <property type="nucleotide sequence ID" value="NZ_JBCITM010000001.1"/>
</dbReference>
<dbReference type="Proteomes" id="UP001407405">
    <property type="component" value="Unassembled WGS sequence"/>
</dbReference>
<proteinExistence type="inferred from homology"/>
<dbReference type="Pfam" id="PF01812">
    <property type="entry name" value="5-FTHF_cyc-lig"/>
    <property type="match status" value="1"/>
</dbReference>
<comment type="similarity">
    <text evidence="1 4">Belongs to the 5-formyltetrahydrofolate cyclo-ligase family.</text>
</comment>
<name>A0ABU9VPP7_9CLOT</name>
<sequence>MKELMRQQILNKRNQLSAEQVMSKSTLIINRLMKQPELHQSSNIMVYLDFRNEVKTDDLIQRLLEQEKQIFIPVTNPATHTLMVSQLEDPATDLEKGHFGLLEPKSEALRPVAPTLIDLAIVPGLVFDYEGYRIGFGAGYYDRFLPSLRPGVPLISLLYELQLVDQVPREPHDVPVHFLITENRTITCKLT</sequence>
<evidence type="ECO:0000256" key="1">
    <source>
        <dbReference type="ARBA" id="ARBA00010638"/>
    </source>
</evidence>
<keyword evidence="3 4" id="KW-0067">ATP-binding</keyword>
<reference evidence="5 6" key="1">
    <citation type="submission" date="2024-04" db="EMBL/GenBank/DDBJ databases">
        <title>Genome sequencing and metabolic network reconstruction of aminoacids and betaine degradation by Anoxynatronum sibiricum.</title>
        <authorList>
            <person name="Detkova E.N."/>
            <person name="Boltjanskaja Y.V."/>
            <person name="Mardanov A.V."/>
            <person name="Kevbrin V."/>
        </authorList>
    </citation>
    <scope>NUCLEOTIDE SEQUENCE [LARGE SCALE GENOMIC DNA]</scope>
    <source>
        <strain evidence="5 6">Z-7981</strain>
    </source>
</reference>
<comment type="catalytic activity">
    <reaction evidence="4">
        <text>(6S)-5-formyl-5,6,7,8-tetrahydrofolate + ATP = (6R)-5,10-methenyltetrahydrofolate + ADP + phosphate</text>
        <dbReference type="Rhea" id="RHEA:10488"/>
        <dbReference type="ChEBI" id="CHEBI:30616"/>
        <dbReference type="ChEBI" id="CHEBI:43474"/>
        <dbReference type="ChEBI" id="CHEBI:57455"/>
        <dbReference type="ChEBI" id="CHEBI:57457"/>
        <dbReference type="ChEBI" id="CHEBI:456216"/>
        <dbReference type="EC" id="6.3.3.2"/>
    </reaction>
</comment>
<evidence type="ECO:0000256" key="3">
    <source>
        <dbReference type="ARBA" id="ARBA00022840"/>
    </source>
</evidence>
<dbReference type="PIRSF" id="PIRSF006806">
    <property type="entry name" value="FTHF_cligase"/>
    <property type="match status" value="1"/>
</dbReference>
<keyword evidence="5" id="KW-0436">Ligase</keyword>
<dbReference type="GO" id="GO:0030272">
    <property type="term" value="F:5-formyltetrahydrofolate cyclo-ligase activity"/>
    <property type="evidence" value="ECO:0007669"/>
    <property type="project" value="UniProtKB-EC"/>
</dbReference>
<comment type="cofactor">
    <cofactor evidence="4">
        <name>Mg(2+)</name>
        <dbReference type="ChEBI" id="CHEBI:18420"/>
    </cofactor>
</comment>
<organism evidence="5 6">
    <name type="scientific">Anoxynatronum sibiricum</name>
    <dbReference type="NCBI Taxonomy" id="210623"/>
    <lineage>
        <taxon>Bacteria</taxon>
        <taxon>Bacillati</taxon>
        <taxon>Bacillota</taxon>
        <taxon>Clostridia</taxon>
        <taxon>Eubacteriales</taxon>
        <taxon>Clostridiaceae</taxon>
        <taxon>Anoxynatronum</taxon>
    </lineage>
</organism>
<dbReference type="SUPFAM" id="SSF100950">
    <property type="entry name" value="NagB/RpiA/CoA transferase-like"/>
    <property type="match status" value="1"/>
</dbReference>
<evidence type="ECO:0000256" key="4">
    <source>
        <dbReference type="RuleBase" id="RU361279"/>
    </source>
</evidence>